<dbReference type="Pfam" id="PF13481">
    <property type="entry name" value="AAA_25"/>
    <property type="match status" value="1"/>
</dbReference>
<evidence type="ECO:0000313" key="2">
    <source>
        <dbReference type="EMBL" id="MBB3075584.1"/>
    </source>
</evidence>
<dbReference type="GO" id="GO:0005524">
    <property type="term" value="F:ATP binding"/>
    <property type="evidence" value="ECO:0007669"/>
    <property type="project" value="UniProtKB-KW"/>
</dbReference>
<dbReference type="EMBL" id="JACHXE010000001">
    <property type="protein sequence ID" value="MBB3075584.1"/>
    <property type="molecule type" value="Genomic_DNA"/>
</dbReference>
<dbReference type="InterPro" id="IPR027417">
    <property type="entry name" value="P-loop_NTPase"/>
</dbReference>
<dbReference type="SUPFAM" id="SSF52540">
    <property type="entry name" value="P-loop containing nucleoside triphosphate hydrolases"/>
    <property type="match status" value="1"/>
</dbReference>
<accession>A0A7W4ZN60</accession>
<name>A0A7W4ZN60_9ACTN</name>
<evidence type="ECO:0000313" key="3">
    <source>
        <dbReference type="Proteomes" id="UP000572907"/>
    </source>
</evidence>
<dbReference type="AlphaFoldDB" id="A0A7W4ZN60"/>
<feature type="region of interest" description="Disordered" evidence="1">
    <location>
        <begin position="1"/>
        <end position="22"/>
    </location>
</feature>
<protein>
    <submittedName>
        <fullName evidence="2">Energy-coupling factor transporter ATP-binding protein EcfA2</fullName>
    </submittedName>
</protein>
<dbReference type="RefSeq" id="WP_184589860.1">
    <property type="nucleotide sequence ID" value="NZ_BMUP01000001.1"/>
</dbReference>
<proteinExistence type="predicted"/>
<dbReference type="Gene3D" id="3.40.50.300">
    <property type="entry name" value="P-loop containing nucleotide triphosphate hydrolases"/>
    <property type="match status" value="1"/>
</dbReference>
<comment type="caution">
    <text evidence="2">The sequence shown here is derived from an EMBL/GenBank/DDBJ whole genome shotgun (WGS) entry which is preliminary data.</text>
</comment>
<keyword evidence="2" id="KW-0547">Nucleotide-binding</keyword>
<evidence type="ECO:0000256" key="1">
    <source>
        <dbReference type="SAM" id="MobiDB-lite"/>
    </source>
</evidence>
<dbReference type="Proteomes" id="UP000572907">
    <property type="component" value="Unassembled WGS sequence"/>
</dbReference>
<organism evidence="2 3">
    <name type="scientific">Streptomyces violarus</name>
    <dbReference type="NCBI Taxonomy" id="67380"/>
    <lineage>
        <taxon>Bacteria</taxon>
        <taxon>Bacillati</taxon>
        <taxon>Actinomycetota</taxon>
        <taxon>Actinomycetes</taxon>
        <taxon>Kitasatosporales</taxon>
        <taxon>Streptomycetaceae</taxon>
        <taxon>Streptomyces</taxon>
    </lineage>
</organism>
<sequence length="447" mass="49128">MTAHDNGPGYVQPSAAAGTVSPNGSLLPDPCPHGYAGPKRLVRCRTCSEAAKARWEASPEAQAVRRVRHDERAEATAEEVLIHEAGLKRAEKQKAAQRRIESTPASAYTKRRTKWFLDKRIPAHDLTLVVGKGGTGKSTIFAALVAYVTNRVPILGETRGTGDCIYCHREDSIEETLVPRFEAAGVDLDRVHFIKVSTPDSEGQLRLPLDIDRLMEHAQGLNASAILYDPLSSFISTTTGGRNSGDAMRPAYEAIQAAHEAHQITGLGLAHTRKALSDDVLDALIGSSEQGNVVRSVFGVAPDPDIDGRYIFSQEKHNRGPWQESFAYRIEGVQLESDDGDDAIETSRIVFTEKTVETASDAFRMQSQWARRDARRFIIDYLAQSGYPLNPSTDILEAGKKAGHVPATMYRAVDDLIRFGKVDREPSKGDGRVHNWSLAIDLEPYRS</sequence>
<keyword evidence="3" id="KW-1185">Reference proteome</keyword>
<gene>
    <name evidence="2" type="ORF">FHS41_002053</name>
</gene>
<reference evidence="2 3" key="1">
    <citation type="submission" date="2020-08" db="EMBL/GenBank/DDBJ databases">
        <title>Genomic Encyclopedia of Type Strains, Phase III (KMG-III): the genomes of soil and plant-associated and newly described type strains.</title>
        <authorList>
            <person name="Whitman W."/>
        </authorList>
    </citation>
    <scope>NUCLEOTIDE SEQUENCE [LARGE SCALE GENOMIC DNA]</scope>
    <source>
        <strain evidence="2 3">CECT 3237</strain>
    </source>
</reference>
<keyword evidence="2" id="KW-0067">ATP-binding</keyword>